<name>A0A5J4UH33_9EUKA</name>
<feature type="non-terminal residue" evidence="1">
    <location>
        <position position="701"/>
    </location>
</feature>
<dbReference type="Proteomes" id="UP000324800">
    <property type="component" value="Unassembled WGS sequence"/>
</dbReference>
<proteinExistence type="predicted"/>
<evidence type="ECO:0000313" key="1">
    <source>
        <dbReference type="EMBL" id="KAA6369391.1"/>
    </source>
</evidence>
<dbReference type="AlphaFoldDB" id="A0A5J4UH33"/>
<gene>
    <name evidence="1" type="ORF">EZS28_035082</name>
</gene>
<evidence type="ECO:0008006" key="3">
    <source>
        <dbReference type="Google" id="ProtNLM"/>
    </source>
</evidence>
<comment type="caution">
    <text evidence="1">The sequence shown here is derived from an EMBL/GenBank/DDBJ whole genome shotgun (WGS) entry which is preliminary data.</text>
</comment>
<dbReference type="SUPFAM" id="SSF51126">
    <property type="entry name" value="Pectin lyase-like"/>
    <property type="match status" value="1"/>
</dbReference>
<dbReference type="InterPro" id="IPR011050">
    <property type="entry name" value="Pectin_lyase_fold/virulence"/>
</dbReference>
<sequence length="701" mass="78718">MSGGAGHAVRVNGQSQMNTVVQQCEFKNIKSVEQGNGGSTFFVWFNNGAIFKIISTKFENCYSGGFGGAIQIQNQGSSTMIFEDSLFYRCVSSCVGGAICLGFVYNSNCELIIINTIFKECQSINNTNPSIQQQRSGFGGAFWLTQTGSSNQQQNTFDLRGMLIYNNHADKGGQSLWVNMPNIKQFCREGILGEFIKGNYSDEDSDEKDLEGIPLDDNYFFNYNSINDIQYKKRQLERYWTLPTNNIWHILNRNTDDIQGADKSECGWFDMPCLNFDYAQRQISYELGGINSESSIVDEKKIGICQLGYDLKSRIEYNPDQIHTTRVQIVKQLYGTKKEMEGNAQIKIMKETDNNRDSSYNGWISLLNGINFQIHGIDFIQDEKQLLNPIIYLNGISSSLELNSVSFIEINIAPNNNNRKGIIYNNFNNAKLNVTNCLFENISIQGVGGSALRLESNAQPIISSIKASITGCQFRNISSKGDSNSKGGSAINAEIGDSGSLKVIGPSIFDQCISTEGDGGAIYVKMEKTGSFKVDGDVQFKDCNSIRNINKGGRGGSIYLHLNQDSNYNYILGISILFETNIVSSWGRDFFIYCYNIETMNTFEHILFDVSEDVYDVENALYGTEYEINPQINRDQLIDYDLLSKFQYPYLSDIIYLSTTQFGKDVQVCGKVLAPCNTLPYSRTRVITPEWNKNNLPIQNE</sequence>
<accession>A0A5J4UH33</accession>
<protein>
    <recommendedName>
        <fullName evidence="3">Pectin lyase fold/virulence factor</fullName>
    </recommendedName>
</protein>
<organism evidence="1 2">
    <name type="scientific">Streblomastix strix</name>
    <dbReference type="NCBI Taxonomy" id="222440"/>
    <lineage>
        <taxon>Eukaryota</taxon>
        <taxon>Metamonada</taxon>
        <taxon>Preaxostyla</taxon>
        <taxon>Oxymonadida</taxon>
        <taxon>Streblomastigidae</taxon>
        <taxon>Streblomastix</taxon>
    </lineage>
</organism>
<evidence type="ECO:0000313" key="2">
    <source>
        <dbReference type="Proteomes" id="UP000324800"/>
    </source>
</evidence>
<dbReference type="EMBL" id="SNRW01016415">
    <property type="protein sequence ID" value="KAA6369391.1"/>
    <property type="molecule type" value="Genomic_DNA"/>
</dbReference>
<reference evidence="1 2" key="1">
    <citation type="submission" date="2019-03" db="EMBL/GenBank/DDBJ databases">
        <title>Single cell metagenomics reveals metabolic interactions within the superorganism composed of flagellate Streblomastix strix and complex community of Bacteroidetes bacteria on its surface.</title>
        <authorList>
            <person name="Treitli S.C."/>
            <person name="Kolisko M."/>
            <person name="Husnik F."/>
            <person name="Keeling P."/>
            <person name="Hampl V."/>
        </authorList>
    </citation>
    <scope>NUCLEOTIDE SEQUENCE [LARGE SCALE GENOMIC DNA]</scope>
    <source>
        <strain evidence="1">ST1C</strain>
    </source>
</reference>